<reference evidence="1" key="1">
    <citation type="journal article" date="2014" name="Int. J. Syst. Evol. Microbiol.">
        <title>Complete genome sequence of Corynebacterium casei LMG S-19264T (=DSM 44701T), isolated from a smear-ripened cheese.</title>
        <authorList>
            <consortium name="US DOE Joint Genome Institute (JGI-PGF)"/>
            <person name="Walter F."/>
            <person name="Albersmeier A."/>
            <person name="Kalinowski J."/>
            <person name="Ruckert C."/>
        </authorList>
    </citation>
    <scope>NUCLEOTIDE SEQUENCE</scope>
    <source>
        <strain evidence="1">JCM 13306</strain>
    </source>
</reference>
<evidence type="ECO:0000313" key="2">
    <source>
        <dbReference type="Proteomes" id="UP000623958"/>
    </source>
</evidence>
<comment type="caution">
    <text evidence="1">The sequence shown here is derived from an EMBL/GenBank/DDBJ whole genome shotgun (WGS) entry which is preliminary data.</text>
</comment>
<accession>A0A919F7G5</accession>
<protein>
    <submittedName>
        <fullName evidence="1">Uncharacterized protein</fullName>
    </submittedName>
</protein>
<name>A0A919F7G5_9XANT</name>
<dbReference type="EMBL" id="BNBA01000011">
    <property type="protein sequence ID" value="GHH52970.1"/>
    <property type="molecule type" value="Genomic_DNA"/>
</dbReference>
<sequence>MPDRSPTCPGPLDFRPAVTRMGSRRGGHARAALYAHVIDGKRYSTRQVAERLGVHYDTARERIKRAQHPLTWAALEAGNR</sequence>
<dbReference type="RefSeq" id="WP_434029142.1">
    <property type="nucleotide sequence ID" value="NZ_BNBA01000011.1"/>
</dbReference>
<proteinExistence type="predicted"/>
<keyword evidence="2" id="KW-1185">Reference proteome</keyword>
<dbReference type="AlphaFoldDB" id="A0A919F7G5"/>
<dbReference type="Proteomes" id="UP000623958">
    <property type="component" value="Unassembled WGS sequence"/>
</dbReference>
<gene>
    <name evidence="1" type="ORF">GCM10009090_17650</name>
</gene>
<organism evidence="1 2">
    <name type="scientific">Xanthomonas boreopolis</name>
    <dbReference type="NCBI Taxonomy" id="86183"/>
    <lineage>
        <taxon>Bacteria</taxon>
        <taxon>Pseudomonadati</taxon>
        <taxon>Pseudomonadota</taxon>
        <taxon>Gammaproteobacteria</taxon>
        <taxon>Lysobacterales</taxon>
        <taxon>Lysobacteraceae</taxon>
        <taxon>Xanthomonas</taxon>
    </lineage>
</organism>
<evidence type="ECO:0000313" key="1">
    <source>
        <dbReference type="EMBL" id="GHH52970.1"/>
    </source>
</evidence>
<reference evidence="1" key="2">
    <citation type="submission" date="2020-09" db="EMBL/GenBank/DDBJ databases">
        <authorList>
            <person name="Sun Q."/>
            <person name="Ohkuma M."/>
        </authorList>
    </citation>
    <scope>NUCLEOTIDE SEQUENCE</scope>
    <source>
        <strain evidence="1">JCM 13306</strain>
    </source>
</reference>